<sequence length="123" mass="13511">MRRIKTGLLTVLMTVFALTACANNAPVPSTLLTQAEGNVEQARSLNAEKYAPLALRDAKQNLEKAQAAIAKKENAKAREWLEKSVADSELAIAQSHAKKSEKAADQVEENLRVLEQEVKNNQK</sequence>
<organism evidence="4 5">
    <name type="scientific">Gilvimarinus japonicus</name>
    <dbReference type="NCBI Taxonomy" id="1796469"/>
    <lineage>
        <taxon>Bacteria</taxon>
        <taxon>Pseudomonadati</taxon>
        <taxon>Pseudomonadota</taxon>
        <taxon>Gammaproteobacteria</taxon>
        <taxon>Cellvibrionales</taxon>
        <taxon>Cellvibrionaceae</taxon>
        <taxon>Gilvimarinus</taxon>
    </lineage>
</organism>
<dbReference type="EMBL" id="JBHRTL010000004">
    <property type="protein sequence ID" value="MFC3154283.1"/>
    <property type="molecule type" value="Genomic_DNA"/>
</dbReference>
<evidence type="ECO:0000256" key="1">
    <source>
        <dbReference type="SAM" id="Coils"/>
    </source>
</evidence>
<reference evidence="5" key="1">
    <citation type="journal article" date="2019" name="Int. J. Syst. Evol. Microbiol.">
        <title>The Global Catalogue of Microorganisms (GCM) 10K type strain sequencing project: providing services to taxonomists for standard genome sequencing and annotation.</title>
        <authorList>
            <consortium name="The Broad Institute Genomics Platform"/>
            <consortium name="The Broad Institute Genome Sequencing Center for Infectious Disease"/>
            <person name="Wu L."/>
            <person name="Ma J."/>
        </authorList>
    </citation>
    <scope>NUCLEOTIDE SEQUENCE [LARGE SCALE GENOMIC DNA]</scope>
    <source>
        <strain evidence="5">KCTC 52141</strain>
    </source>
</reference>
<feature type="signal peptide" evidence="2">
    <location>
        <begin position="1"/>
        <end position="22"/>
    </location>
</feature>
<dbReference type="Gene3D" id="1.20.1270.390">
    <property type="match status" value="1"/>
</dbReference>
<feature type="coiled-coil region" evidence="1">
    <location>
        <begin position="55"/>
        <end position="117"/>
    </location>
</feature>
<dbReference type="InterPro" id="IPR025511">
    <property type="entry name" value="DUF4398"/>
</dbReference>
<dbReference type="Pfam" id="PF14346">
    <property type="entry name" value="DUF4398"/>
    <property type="match status" value="1"/>
</dbReference>
<gene>
    <name evidence="4" type="ORF">ACFOEB_03640</name>
</gene>
<keyword evidence="1" id="KW-0175">Coiled coil</keyword>
<dbReference type="Proteomes" id="UP001595548">
    <property type="component" value="Unassembled WGS sequence"/>
</dbReference>
<proteinExistence type="predicted"/>
<dbReference type="PROSITE" id="PS51257">
    <property type="entry name" value="PROKAR_LIPOPROTEIN"/>
    <property type="match status" value="1"/>
</dbReference>
<accession>A0ABV7HNV6</accession>
<keyword evidence="2" id="KW-0732">Signal</keyword>
<comment type="caution">
    <text evidence="4">The sequence shown here is derived from an EMBL/GenBank/DDBJ whole genome shotgun (WGS) entry which is preliminary data.</text>
</comment>
<feature type="domain" description="DUF4398" evidence="3">
    <location>
        <begin position="32"/>
        <end position="107"/>
    </location>
</feature>
<dbReference type="RefSeq" id="WP_339616834.1">
    <property type="nucleotide sequence ID" value="NZ_AP031500.1"/>
</dbReference>
<name>A0ABV7HNV6_9GAMM</name>
<protein>
    <submittedName>
        <fullName evidence="4">DUF4398 domain-containing protein</fullName>
    </submittedName>
</protein>
<feature type="chain" id="PRO_5046201800" evidence="2">
    <location>
        <begin position="23"/>
        <end position="123"/>
    </location>
</feature>
<keyword evidence="5" id="KW-1185">Reference proteome</keyword>
<evidence type="ECO:0000256" key="2">
    <source>
        <dbReference type="SAM" id="SignalP"/>
    </source>
</evidence>
<evidence type="ECO:0000259" key="3">
    <source>
        <dbReference type="Pfam" id="PF14346"/>
    </source>
</evidence>
<evidence type="ECO:0000313" key="4">
    <source>
        <dbReference type="EMBL" id="MFC3154283.1"/>
    </source>
</evidence>
<evidence type="ECO:0000313" key="5">
    <source>
        <dbReference type="Proteomes" id="UP001595548"/>
    </source>
</evidence>